<protein>
    <submittedName>
        <fullName evidence="1">Uncharacterized protein</fullName>
    </submittedName>
</protein>
<sequence>MSHTQQTRYAEKLTIDTRATCDRGKDAISACVIIHGQQDRVLTLHQQFIQLIGKIFTVILTQGGLAARINAAIAQRFHEIAHA</sequence>
<evidence type="ECO:0000313" key="2">
    <source>
        <dbReference type="Proteomes" id="UP000181998"/>
    </source>
</evidence>
<reference evidence="1 2" key="1">
    <citation type="submission" date="2016-10" db="EMBL/GenBank/DDBJ databases">
        <authorList>
            <person name="de Groot N.N."/>
        </authorList>
    </citation>
    <scope>NUCLEOTIDE SEQUENCE [LARGE SCALE GENOMIC DNA]</scope>
    <source>
        <strain evidence="1 2">Nm9</strain>
    </source>
</reference>
<gene>
    <name evidence="1" type="ORF">SAMN05421510_100370</name>
</gene>
<dbReference type="EMBL" id="FOFX01000003">
    <property type="protein sequence ID" value="SEP74408.1"/>
    <property type="molecule type" value="Genomic_DNA"/>
</dbReference>
<evidence type="ECO:0000313" key="1">
    <source>
        <dbReference type="EMBL" id="SEP74408.1"/>
    </source>
</evidence>
<dbReference type="Proteomes" id="UP000181998">
    <property type="component" value="Unassembled WGS sequence"/>
</dbReference>
<accession>A0A1H9AEM1</accession>
<organism evidence="1 2">
    <name type="scientific">Nitrosomonas ureae</name>
    <dbReference type="NCBI Taxonomy" id="44577"/>
    <lineage>
        <taxon>Bacteria</taxon>
        <taxon>Pseudomonadati</taxon>
        <taxon>Pseudomonadota</taxon>
        <taxon>Betaproteobacteria</taxon>
        <taxon>Nitrosomonadales</taxon>
        <taxon>Nitrosomonadaceae</taxon>
        <taxon>Nitrosomonas</taxon>
    </lineage>
</organism>
<dbReference type="AlphaFoldDB" id="A0A1H9AEM1"/>
<name>A0A1H9AEM1_9PROT</name>
<proteinExistence type="predicted"/>